<reference evidence="1 2" key="1">
    <citation type="submission" date="2016-10" db="EMBL/GenBank/DDBJ databases">
        <authorList>
            <person name="de Groot N.N."/>
        </authorList>
    </citation>
    <scope>NUCLEOTIDE SEQUENCE [LARGE SCALE GENOMIC DNA]</scope>
    <source>
        <strain evidence="2">EB21,IBRC-M 10013,KCTC 4048</strain>
    </source>
</reference>
<keyword evidence="2" id="KW-1185">Reference proteome</keyword>
<dbReference type="AlphaFoldDB" id="A0A1H0B621"/>
<accession>A0A1H0B621</accession>
<protein>
    <submittedName>
        <fullName evidence="1">Uncharacterized protein</fullName>
    </submittedName>
</protein>
<evidence type="ECO:0000313" key="1">
    <source>
        <dbReference type="EMBL" id="SDN41107.1"/>
    </source>
</evidence>
<proteinExistence type="predicted"/>
<dbReference type="STRING" id="996166.SAMN05192554_13411"/>
<dbReference type="EMBL" id="FNIA01000034">
    <property type="protein sequence ID" value="SDN41107.1"/>
    <property type="molecule type" value="Genomic_DNA"/>
</dbReference>
<gene>
    <name evidence="1" type="ORF">SAMN05192554_13411</name>
</gene>
<organism evidence="1 2">
    <name type="scientific">Haloarchaeobius iranensis</name>
    <dbReference type="NCBI Taxonomy" id="996166"/>
    <lineage>
        <taxon>Archaea</taxon>
        <taxon>Methanobacteriati</taxon>
        <taxon>Methanobacteriota</taxon>
        <taxon>Stenosarchaea group</taxon>
        <taxon>Halobacteria</taxon>
        <taxon>Halobacteriales</taxon>
        <taxon>Halorubellaceae</taxon>
        <taxon>Haloarchaeobius</taxon>
    </lineage>
</organism>
<name>A0A1H0B621_9EURY</name>
<sequence>MAEYDVLVGNNVAAAATDAGLETAVSSLVACCSSRSRSRSSSSG</sequence>
<dbReference type="RefSeq" id="WP_281241466.1">
    <property type="nucleotide sequence ID" value="NZ_FNIA01000034.1"/>
</dbReference>
<dbReference type="Proteomes" id="UP000199370">
    <property type="component" value="Unassembled WGS sequence"/>
</dbReference>
<evidence type="ECO:0000313" key="2">
    <source>
        <dbReference type="Proteomes" id="UP000199370"/>
    </source>
</evidence>